<dbReference type="PROSITE" id="PS00731">
    <property type="entry name" value="AP_NUCLEASE_F2_3"/>
    <property type="match status" value="1"/>
</dbReference>
<dbReference type="AlphaFoldDB" id="A0A2N3N2D5"/>
<evidence type="ECO:0000313" key="11">
    <source>
        <dbReference type="EMBL" id="PKS06584.1"/>
    </source>
</evidence>
<feature type="region of interest" description="Disordered" evidence="9">
    <location>
        <begin position="1"/>
        <end position="84"/>
    </location>
</feature>
<keyword evidence="12" id="KW-1185">Reference proteome</keyword>
<dbReference type="PROSITE" id="PS51432">
    <property type="entry name" value="AP_NUCLEASE_F2_4"/>
    <property type="match status" value="1"/>
</dbReference>
<comment type="caution">
    <text evidence="11">The sequence shown here is derived from an EMBL/GenBank/DDBJ whole genome shotgun (WGS) entry which is preliminary data.</text>
</comment>
<feature type="domain" description="Xylose isomerase-like TIM barrel" evidence="10">
    <location>
        <begin position="120"/>
        <end position="385"/>
    </location>
</feature>
<dbReference type="GO" id="GO:0005634">
    <property type="term" value="C:nucleus"/>
    <property type="evidence" value="ECO:0007669"/>
    <property type="project" value="TreeGrafter"/>
</dbReference>
<feature type="compositionally biased region" description="Basic residues" evidence="9">
    <location>
        <begin position="1"/>
        <end position="11"/>
    </location>
</feature>
<dbReference type="Gene3D" id="3.20.20.150">
    <property type="entry name" value="Divalent-metal-dependent TIM barrel enzymes"/>
    <property type="match status" value="1"/>
</dbReference>
<evidence type="ECO:0000256" key="9">
    <source>
        <dbReference type="SAM" id="MobiDB-lite"/>
    </source>
</evidence>
<evidence type="ECO:0000259" key="10">
    <source>
        <dbReference type="Pfam" id="PF01261"/>
    </source>
</evidence>
<evidence type="ECO:0000256" key="7">
    <source>
        <dbReference type="ARBA" id="ARBA00022833"/>
    </source>
</evidence>
<evidence type="ECO:0000256" key="3">
    <source>
        <dbReference type="ARBA" id="ARBA00021759"/>
    </source>
</evidence>
<dbReference type="GO" id="GO:0003677">
    <property type="term" value="F:DNA binding"/>
    <property type="evidence" value="ECO:0007669"/>
    <property type="project" value="InterPro"/>
</dbReference>
<dbReference type="HAMAP" id="MF_00152">
    <property type="entry name" value="Nfo"/>
    <property type="match status" value="1"/>
</dbReference>
<evidence type="ECO:0000256" key="6">
    <source>
        <dbReference type="ARBA" id="ARBA00022801"/>
    </source>
</evidence>
<dbReference type="EMBL" id="NLAX01001034">
    <property type="protein sequence ID" value="PKS06584.1"/>
    <property type="molecule type" value="Genomic_DNA"/>
</dbReference>
<keyword evidence="6" id="KW-0378">Hydrolase</keyword>
<evidence type="ECO:0000256" key="2">
    <source>
        <dbReference type="ARBA" id="ARBA00005340"/>
    </source>
</evidence>
<dbReference type="PROSITE" id="PS00730">
    <property type="entry name" value="AP_NUCLEASE_F2_2"/>
    <property type="match status" value="1"/>
</dbReference>
<dbReference type="GO" id="GO:0006284">
    <property type="term" value="P:base-excision repair"/>
    <property type="evidence" value="ECO:0007669"/>
    <property type="project" value="TreeGrafter"/>
</dbReference>
<keyword evidence="7" id="KW-0862">Zinc</keyword>
<comment type="similarity">
    <text evidence="2">Belongs to the AP endonuclease 2 family.</text>
</comment>
<keyword evidence="5" id="KW-0227">DNA damage</keyword>
<dbReference type="STRING" id="41688.A0A2N3N2D5"/>
<evidence type="ECO:0000256" key="4">
    <source>
        <dbReference type="ARBA" id="ARBA00022723"/>
    </source>
</evidence>
<protein>
    <recommendedName>
        <fullName evidence="3">Apurinic-apyrimidinic endonuclease 1</fullName>
    </recommendedName>
</protein>
<feature type="region of interest" description="Disordered" evidence="9">
    <location>
        <begin position="394"/>
        <end position="455"/>
    </location>
</feature>
<evidence type="ECO:0000313" key="12">
    <source>
        <dbReference type="Proteomes" id="UP000233524"/>
    </source>
</evidence>
<dbReference type="InterPro" id="IPR001719">
    <property type="entry name" value="AP_endonuc_2"/>
</dbReference>
<sequence length="455" mass="49468">MCPTSVRKRLTRLADKVTHARTAKANGAKPKVKDEEEGHESDEYDDGGASDDGGKTSKKRKVAARATGTKAKTAKKQKKGGEDMTPLAARTAVASLKKAMYIGAHVSAAGGVQNSIPNAMHIGANAFALFLKSQRKWTNPPLAPDVAKQYRDLAAENSYDSTLHVLPHGSYLVNLAQADADKAAQAYASFVDDLKRCDELGIRLYNFHPGNCGGGDKEEACARIAEKLNEAHAETKHVVTVLENMAGGGNVVGGKFEELRDIIKGVKNKERVAVCLDTCHAFAAGYDLRTPEAYKKTMKTFDQVVGLKYLRAFHLNDSKAPFGSNRDLHANIGTGFLGLRAFHSLVNDDTFAGCPMVLETPIERKGPDGKMFEDKKVWADEIKLLEGLIGADPESKEFKEKEEKLQKEGASERAKLQDQVDRKAAKDAKKGQKAAKGAAKKGRKKVKEETDEESE</sequence>
<dbReference type="GO" id="GO:0008270">
    <property type="term" value="F:zinc ion binding"/>
    <property type="evidence" value="ECO:0007669"/>
    <property type="project" value="InterPro"/>
</dbReference>
<dbReference type="GO" id="GO:0003906">
    <property type="term" value="F:DNA-(apurinic or apyrimidinic site) endonuclease activity"/>
    <property type="evidence" value="ECO:0007669"/>
    <property type="project" value="TreeGrafter"/>
</dbReference>
<dbReference type="VEuPathDB" id="FungiDB:jhhlp_007332"/>
<dbReference type="InterPro" id="IPR013022">
    <property type="entry name" value="Xyl_isomerase-like_TIM-brl"/>
</dbReference>
<dbReference type="PANTHER" id="PTHR21445">
    <property type="entry name" value="ENDONUCLEASE IV ENDODEOXYRIBONUCLEASE IV"/>
    <property type="match status" value="1"/>
</dbReference>
<dbReference type="GO" id="GO:0008081">
    <property type="term" value="F:phosphoric diester hydrolase activity"/>
    <property type="evidence" value="ECO:0007669"/>
    <property type="project" value="TreeGrafter"/>
</dbReference>
<dbReference type="GO" id="GO:0005739">
    <property type="term" value="C:mitochondrion"/>
    <property type="evidence" value="ECO:0007669"/>
    <property type="project" value="TreeGrafter"/>
</dbReference>
<evidence type="ECO:0000256" key="8">
    <source>
        <dbReference type="ARBA" id="ARBA00023204"/>
    </source>
</evidence>
<evidence type="ECO:0000256" key="5">
    <source>
        <dbReference type="ARBA" id="ARBA00022763"/>
    </source>
</evidence>
<proteinExistence type="inferred from homology"/>
<dbReference type="PANTHER" id="PTHR21445:SF0">
    <property type="entry name" value="APURINIC-APYRIMIDINIC ENDONUCLEASE"/>
    <property type="match status" value="1"/>
</dbReference>
<dbReference type="NCBIfam" id="TIGR00587">
    <property type="entry name" value="nfo"/>
    <property type="match status" value="1"/>
</dbReference>
<feature type="compositionally biased region" description="Basic and acidic residues" evidence="9">
    <location>
        <begin position="394"/>
        <end position="430"/>
    </location>
</feature>
<accession>A0A2N3N2D5</accession>
<dbReference type="InterPro" id="IPR018246">
    <property type="entry name" value="AP_endonuc_F2_Zn_BS"/>
</dbReference>
<comment type="cofactor">
    <cofactor evidence="1">
        <name>Zn(2+)</name>
        <dbReference type="ChEBI" id="CHEBI:29105"/>
    </cofactor>
</comment>
<dbReference type="InterPro" id="IPR036237">
    <property type="entry name" value="Xyl_isomerase-like_sf"/>
</dbReference>
<feature type="compositionally biased region" description="Acidic residues" evidence="9">
    <location>
        <begin position="37"/>
        <end position="49"/>
    </location>
</feature>
<dbReference type="FunFam" id="3.20.20.150:FF:000001">
    <property type="entry name" value="Probable endonuclease 4"/>
    <property type="match status" value="1"/>
</dbReference>
<dbReference type="CDD" id="cd00019">
    <property type="entry name" value="AP2Ec"/>
    <property type="match status" value="1"/>
</dbReference>
<dbReference type="Proteomes" id="UP000233524">
    <property type="component" value="Unassembled WGS sequence"/>
</dbReference>
<dbReference type="InParanoid" id="A0A2N3N2D5"/>
<dbReference type="Pfam" id="PF01261">
    <property type="entry name" value="AP_endonuc_2"/>
    <property type="match status" value="1"/>
</dbReference>
<reference evidence="11 12" key="1">
    <citation type="journal article" date="2017" name="G3 (Bethesda)">
        <title>First Draft Genome Sequence of the Pathogenic Fungus Lomentospora prolificans (Formerly Scedosporium prolificans).</title>
        <authorList>
            <person name="Luo R."/>
            <person name="Zimin A."/>
            <person name="Workman R."/>
            <person name="Fan Y."/>
            <person name="Pertea G."/>
            <person name="Grossman N."/>
            <person name="Wear M.P."/>
            <person name="Jia B."/>
            <person name="Miller H."/>
            <person name="Casadevall A."/>
            <person name="Timp W."/>
            <person name="Zhang S.X."/>
            <person name="Salzberg S.L."/>
        </authorList>
    </citation>
    <scope>NUCLEOTIDE SEQUENCE [LARGE SCALE GENOMIC DNA]</scope>
    <source>
        <strain evidence="11 12">JHH-5317</strain>
    </source>
</reference>
<dbReference type="NCBIfam" id="NF002199">
    <property type="entry name" value="PRK01060.1-4"/>
    <property type="match status" value="1"/>
</dbReference>
<organism evidence="11 12">
    <name type="scientific">Lomentospora prolificans</name>
    <dbReference type="NCBI Taxonomy" id="41688"/>
    <lineage>
        <taxon>Eukaryota</taxon>
        <taxon>Fungi</taxon>
        <taxon>Dikarya</taxon>
        <taxon>Ascomycota</taxon>
        <taxon>Pezizomycotina</taxon>
        <taxon>Sordariomycetes</taxon>
        <taxon>Hypocreomycetidae</taxon>
        <taxon>Microascales</taxon>
        <taxon>Microascaceae</taxon>
        <taxon>Lomentospora</taxon>
    </lineage>
</organism>
<dbReference type="FunCoup" id="A0A2N3N2D5">
    <property type="interactions" value="41"/>
</dbReference>
<dbReference type="SUPFAM" id="SSF51658">
    <property type="entry name" value="Xylose isomerase-like"/>
    <property type="match status" value="1"/>
</dbReference>
<gene>
    <name evidence="11" type="ORF">jhhlp_007332</name>
</gene>
<dbReference type="SMART" id="SM00518">
    <property type="entry name" value="AP2Ec"/>
    <property type="match status" value="1"/>
</dbReference>
<name>A0A2N3N2D5_9PEZI</name>
<keyword evidence="8" id="KW-0234">DNA repair</keyword>
<dbReference type="OrthoDB" id="7663182at2759"/>
<evidence type="ECO:0000256" key="1">
    <source>
        <dbReference type="ARBA" id="ARBA00001947"/>
    </source>
</evidence>
<keyword evidence="4" id="KW-0479">Metal-binding</keyword>